<dbReference type="EMBL" id="BDOQ01000013">
    <property type="protein sequence ID" value="GBG15090.1"/>
    <property type="molecule type" value="Genomic_DNA"/>
</dbReference>
<keyword evidence="2" id="KW-1185">Reference proteome</keyword>
<comment type="caution">
    <text evidence="1">The sequence shown here is derived from an EMBL/GenBank/DDBJ whole genome shotgun (WGS) entry which is preliminary data.</text>
</comment>
<name>A0A2R5FA34_9PROT</name>
<evidence type="ECO:0000313" key="2">
    <source>
        <dbReference type="Proteomes" id="UP000245081"/>
    </source>
</evidence>
<gene>
    <name evidence="1" type="ORF">NMK_2693</name>
</gene>
<dbReference type="Proteomes" id="UP000245081">
    <property type="component" value="Unassembled WGS sequence"/>
</dbReference>
<accession>A0A2R5FA34</accession>
<keyword evidence="1" id="KW-0675">Receptor</keyword>
<evidence type="ECO:0000313" key="1">
    <source>
        <dbReference type="EMBL" id="GBG15090.1"/>
    </source>
</evidence>
<reference evidence="1 2" key="1">
    <citation type="journal article" date="2018" name="Environ. Microbiol.">
        <title>Isolation and genomic characterization of Novimethylophilus kurashikiensis gen. nov. sp. nov., a new lanthanide-dependent methylotrophic species of Methylophilaceae.</title>
        <authorList>
            <person name="Lv H."/>
            <person name="Sahin N."/>
            <person name="Tani A."/>
        </authorList>
    </citation>
    <scope>NUCLEOTIDE SEQUENCE [LARGE SCALE GENOMIC DNA]</scope>
    <source>
        <strain evidence="1 2">La2-4</strain>
    </source>
</reference>
<organism evidence="1 2">
    <name type="scientific">Novimethylophilus kurashikiensis</name>
    <dbReference type="NCBI Taxonomy" id="1825523"/>
    <lineage>
        <taxon>Bacteria</taxon>
        <taxon>Pseudomonadati</taxon>
        <taxon>Pseudomonadota</taxon>
        <taxon>Betaproteobacteria</taxon>
        <taxon>Nitrosomonadales</taxon>
        <taxon>Methylophilaceae</taxon>
        <taxon>Novimethylophilus</taxon>
    </lineage>
</organism>
<sequence length="83" mass="9961">MEPMGWQTYMNDSSDTKTKEELDDWKKFYRTIRFESGDIILMHDTAFMLSYLDGFLTKLDQMNVSYVDPHNIGSQFFPEGYWR</sequence>
<protein>
    <submittedName>
        <fullName evidence="1">TonB-dependent receptor</fullName>
    </submittedName>
</protein>
<proteinExistence type="predicted"/>
<dbReference type="AlphaFoldDB" id="A0A2R5FA34"/>